<sequence>MATSTIGAKRKRLTPEEEKKRQEQDEVVTAAFALSHFMFLRDRIQAGKKKKIIKDDTEETLDLLLRWTSDPPKNLPEATTAVLGRCSKPIRKQLTMSDVKGDQNRLMLSKAQVDKNFMPLFEESDTLLGKEGTRVSVYGPDGKVHEMVFKMWNEKTPVLMSGWNTFVKEYKLSMYCDFLTVLMFRHKVTRETCVAIDFTRHPVARQLSERISKIVFKGEDKD</sequence>
<feature type="compositionally biased region" description="Basic and acidic residues" evidence="6">
    <location>
        <begin position="13"/>
        <end position="24"/>
    </location>
</feature>
<dbReference type="PaxDb" id="3708-A0A078F3H8"/>
<evidence type="ECO:0000259" key="7">
    <source>
        <dbReference type="SMART" id="SM01019"/>
    </source>
</evidence>
<dbReference type="InterPro" id="IPR005508">
    <property type="entry name" value="At2g31720-like"/>
</dbReference>
<dbReference type="EMBL" id="LK031980">
    <property type="protein sequence ID" value="CDY07637.1"/>
    <property type="molecule type" value="Genomic_DNA"/>
</dbReference>
<proteinExistence type="predicted"/>
<keyword evidence="2" id="KW-0805">Transcription regulation</keyword>
<dbReference type="EMBL" id="HG994357">
    <property type="protein sequence ID" value="CAF2123431.1"/>
    <property type="molecule type" value="Genomic_DNA"/>
</dbReference>
<evidence type="ECO:0000256" key="3">
    <source>
        <dbReference type="ARBA" id="ARBA00023125"/>
    </source>
</evidence>
<organism evidence="9 10">
    <name type="scientific">Brassica napus</name>
    <name type="common">Rape</name>
    <dbReference type="NCBI Taxonomy" id="3708"/>
    <lineage>
        <taxon>Eukaryota</taxon>
        <taxon>Viridiplantae</taxon>
        <taxon>Streptophyta</taxon>
        <taxon>Embryophyta</taxon>
        <taxon>Tracheophyta</taxon>
        <taxon>Spermatophyta</taxon>
        <taxon>Magnoliopsida</taxon>
        <taxon>eudicotyledons</taxon>
        <taxon>Gunneridae</taxon>
        <taxon>Pentapetalae</taxon>
        <taxon>rosids</taxon>
        <taxon>malvids</taxon>
        <taxon>Brassicales</taxon>
        <taxon>Brassicaceae</taxon>
        <taxon>Brassiceae</taxon>
        <taxon>Brassica</taxon>
    </lineage>
</organism>
<evidence type="ECO:0000256" key="4">
    <source>
        <dbReference type="ARBA" id="ARBA00023163"/>
    </source>
</evidence>
<dbReference type="GO" id="GO:0003677">
    <property type="term" value="F:DNA binding"/>
    <property type="evidence" value="ECO:0007669"/>
    <property type="project" value="UniProtKB-KW"/>
</dbReference>
<keyword evidence="5" id="KW-0539">Nucleus</keyword>
<reference evidence="9" key="2">
    <citation type="submission" date="2014-06" db="EMBL/GenBank/DDBJ databases">
        <authorList>
            <person name="Genoscope - CEA"/>
        </authorList>
    </citation>
    <scope>NUCLEOTIDE SEQUENCE</scope>
</reference>
<dbReference type="Proteomes" id="UP000028999">
    <property type="component" value="Unassembled WGS sequence"/>
</dbReference>
<comment type="subcellular location">
    <subcellularLocation>
        <location evidence="1">Nucleus</location>
    </subcellularLocation>
</comment>
<gene>
    <name evidence="9" type="primary">BnaA03g18740D</name>
    <name evidence="8" type="ORF">DARMORV10_A03P22270.1</name>
    <name evidence="9" type="ORF">GSBRNA2T00124742001</name>
</gene>
<reference evidence="9 10" key="1">
    <citation type="journal article" date="2014" name="Science">
        <title>Plant genetics. Early allopolyploid evolution in the post-Neolithic Brassica napus oilseed genome.</title>
        <authorList>
            <person name="Chalhoub B."/>
            <person name="Denoeud F."/>
            <person name="Liu S."/>
            <person name="Parkin I.A."/>
            <person name="Tang H."/>
            <person name="Wang X."/>
            <person name="Chiquet J."/>
            <person name="Belcram H."/>
            <person name="Tong C."/>
            <person name="Samans B."/>
            <person name="Correa M."/>
            <person name="Da Silva C."/>
            <person name="Just J."/>
            <person name="Falentin C."/>
            <person name="Koh C.S."/>
            <person name="Le Clainche I."/>
            <person name="Bernard M."/>
            <person name="Bento P."/>
            <person name="Noel B."/>
            <person name="Labadie K."/>
            <person name="Alberti A."/>
            <person name="Charles M."/>
            <person name="Arnaud D."/>
            <person name="Guo H."/>
            <person name="Daviaud C."/>
            <person name="Alamery S."/>
            <person name="Jabbari K."/>
            <person name="Zhao M."/>
            <person name="Edger P.P."/>
            <person name="Chelaifa H."/>
            <person name="Tack D."/>
            <person name="Lassalle G."/>
            <person name="Mestiri I."/>
            <person name="Schnel N."/>
            <person name="Le Paslier M.C."/>
            <person name="Fan G."/>
            <person name="Renault V."/>
            <person name="Bayer P.E."/>
            <person name="Golicz A.A."/>
            <person name="Manoli S."/>
            <person name="Lee T.H."/>
            <person name="Thi V.H."/>
            <person name="Chalabi S."/>
            <person name="Hu Q."/>
            <person name="Fan C."/>
            <person name="Tollenaere R."/>
            <person name="Lu Y."/>
            <person name="Battail C."/>
            <person name="Shen J."/>
            <person name="Sidebottom C.H."/>
            <person name="Wang X."/>
            <person name="Canaguier A."/>
            <person name="Chauveau A."/>
            <person name="Berard A."/>
            <person name="Deniot G."/>
            <person name="Guan M."/>
            <person name="Liu Z."/>
            <person name="Sun F."/>
            <person name="Lim Y.P."/>
            <person name="Lyons E."/>
            <person name="Town C.D."/>
            <person name="Bancroft I."/>
            <person name="Wang X."/>
            <person name="Meng J."/>
            <person name="Ma J."/>
            <person name="Pires J.C."/>
            <person name="King G.J."/>
            <person name="Brunel D."/>
            <person name="Delourme R."/>
            <person name="Renard M."/>
            <person name="Aury J.M."/>
            <person name="Adams K.L."/>
            <person name="Batley J."/>
            <person name="Snowdon R.J."/>
            <person name="Tost J."/>
            <person name="Edwards D."/>
            <person name="Zhou Y."/>
            <person name="Hua W."/>
            <person name="Sharpe A.G."/>
            <person name="Paterson A.H."/>
            <person name="Guan C."/>
            <person name="Wincker P."/>
        </authorList>
    </citation>
    <scope>NUCLEOTIDE SEQUENCE [LARGE SCALE GENOMIC DNA]</scope>
    <source>
        <strain evidence="10">cv. Darmor-bzh</strain>
    </source>
</reference>
<dbReference type="InterPro" id="IPR015300">
    <property type="entry name" value="DNA-bd_pseudobarrel_sf"/>
</dbReference>
<dbReference type="PANTHER" id="PTHR31541">
    <property type="entry name" value="B3 DOMAIN PLANT PROTEIN-RELATED"/>
    <property type="match status" value="1"/>
</dbReference>
<protein>
    <submittedName>
        <fullName evidence="8">(rape) hypothetical protein</fullName>
    </submittedName>
    <submittedName>
        <fullName evidence="9">BnaA03g18740D protein</fullName>
    </submittedName>
</protein>
<feature type="region of interest" description="Disordered" evidence="6">
    <location>
        <begin position="1"/>
        <end position="24"/>
    </location>
</feature>
<dbReference type="Gramene" id="CDY07637">
    <property type="protein sequence ID" value="CDY07637"/>
    <property type="gene ID" value="GSBRNA2T00124742001"/>
</dbReference>
<feature type="domain" description="TF-B3" evidence="7">
    <location>
        <begin position="90"/>
        <end position="200"/>
    </location>
</feature>
<evidence type="ECO:0000256" key="2">
    <source>
        <dbReference type="ARBA" id="ARBA00023015"/>
    </source>
</evidence>
<evidence type="ECO:0000256" key="5">
    <source>
        <dbReference type="ARBA" id="ARBA00023242"/>
    </source>
</evidence>
<dbReference type="PANTHER" id="PTHR31541:SF42">
    <property type="entry name" value="TF-B3 DOMAIN-CONTAINING PROTEIN"/>
    <property type="match status" value="1"/>
</dbReference>
<keyword evidence="4" id="KW-0804">Transcription</keyword>
<evidence type="ECO:0000256" key="1">
    <source>
        <dbReference type="ARBA" id="ARBA00004123"/>
    </source>
</evidence>
<name>A0A078F3H8_BRANA</name>
<dbReference type="AlphaFoldDB" id="A0A078F3H8"/>
<evidence type="ECO:0000313" key="9">
    <source>
        <dbReference type="EMBL" id="CDY07637.1"/>
    </source>
</evidence>
<evidence type="ECO:0000256" key="6">
    <source>
        <dbReference type="SAM" id="MobiDB-lite"/>
    </source>
</evidence>
<evidence type="ECO:0000313" key="8">
    <source>
        <dbReference type="EMBL" id="CAF2123431.1"/>
    </source>
</evidence>
<evidence type="ECO:0000313" key="10">
    <source>
        <dbReference type="Proteomes" id="UP000028999"/>
    </source>
</evidence>
<dbReference type="GO" id="GO:0005634">
    <property type="term" value="C:nucleus"/>
    <property type="evidence" value="ECO:0007669"/>
    <property type="project" value="UniProtKB-SubCell"/>
</dbReference>
<keyword evidence="10" id="KW-1185">Reference proteome</keyword>
<dbReference type="CDD" id="cd10017">
    <property type="entry name" value="B3_DNA"/>
    <property type="match status" value="1"/>
</dbReference>
<dbReference type="OMA" id="RTGELCF"/>
<dbReference type="InterPro" id="IPR003340">
    <property type="entry name" value="B3_DNA-bd"/>
</dbReference>
<dbReference type="SUPFAM" id="SSF101936">
    <property type="entry name" value="DNA-binding pseudobarrel domain"/>
    <property type="match status" value="1"/>
</dbReference>
<dbReference type="Gene3D" id="2.40.330.10">
    <property type="entry name" value="DNA-binding pseudobarrel domain"/>
    <property type="match status" value="1"/>
</dbReference>
<accession>A0A078F3H8</accession>
<reference evidence="8" key="3">
    <citation type="submission" date="2021-01" db="EMBL/GenBank/DDBJ databases">
        <authorList>
            <consortium name="Genoscope - CEA"/>
            <person name="William W."/>
        </authorList>
    </citation>
    <scope>NUCLEOTIDE SEQUENCE</scope>
</reference>
<dbReference type="Proteomes" id="UP001295469">
    <property type="component" value="Chromosome A03"/>
</dbReference>
<dbReference type="SMART" id="SM01019">
    <property type="entry name" value="B3"/>
    <property type="match status" value="1"/>
</dbReference>
<keyword evidence="3" id="KW-0238">DNA-binding</keyword>